<dbReference type="GO" id="GO:0000723">
    <property type="term" value="P:telomere maintenance"/>
    <property type="evidence" value="ECO:0007669"/>
    <property type="project" value="TreeGrafter"/>
</dbReference>
<dbReference type="InterPro" id="IPR036494">
    <property type="entry name" value="Ku_C_sf"/>
</dbReference>
<dbReference type="GO" id="GO:0042162">
    <property type="term" value="F:telomeric DNA binding"/>
    <property type="evidence" value="ECO:0007669"/>
    <property type="project" value="TreeGrafter"/>
</dbReference>
<evidence type="ECO:0000256" key="2">
    <source>
        <dbReference type="ARBA" id="ARBA00022741"/>
    </source>
</evidence>
<evidence type="ECO:0000256" key="8">
    <source>
        <dbReference type="ARBA" id="ARBA00023172"/>
    </source>
</evidence>
<keyword evidence="2" id="KW-0547">Nucleotide-binding</keyword>
<dbReference type="SMART" id="SM00559">
    <property type="entry name" value="Ku78"/>
    <property type="match status" value="1"/>
</dbReference>
<keyword evidence="14" id="KW-1185">Reference proteome</keyword>
<dbReference type="GO" id="GO:0043564">
    <property type="term" value="C:Ku70:Ku80 complex"/>
    <property type="evidence" value="ECO:0007669"/>
    <property type="project" value="TreeGrafter"/>
</dbReference>
<name>A0A0D3I4E9_EMIH1</name>
<evidence type="ECO:0000256" key="4">
    <source>
        <dbReference type="ARBA" id="ARBA00022801"/>
    </source>
</evidence>
<dbReference type="Proteomes" id="UP000013827">
    <property type="component" value="Unassembled WGS sequence"/>
</dbReference>
<dbReference type="PANTHER" id="PTHR12604:SF4">
    <property type="entry name" value="X-RAY REPAIR CROSS-COMPLEMENTING PROTEIN 5"/>
    <property type="match status" value="1"/>
</dbReference>
<dbReference type="eggNOG" id="KOG2326">
    <property type="taxonomic scope" value="Eukaryota"/>
</dbReference>
<dbReference type="STRING" id="2903.R1DBD4"/>
<dbReference type="AlphaFoldDB" id="A0A0D3I4E9"/>
<dbReference type="GeneID" id="17252239"/>
<evidence type="ECO:0000256" key="11">
    <source>
        <dbReference type="SAM" id="MobiDB-lite"/>
    </source>
</evidence>
<keyword evidence="9" id="KW-0234">DNA repair</keyword>
<dbReference type="Gene3D" id="2.40.290.10">
    <property type="match status" value="1"/>
</dbReference>
<dbReference type="SUPFAM" id="SSF53300">
    <property type="entry name" value="vWA-like"/>
    <property type="match status" value="1"/>
</dbReference>
<dbReference type="KEGG" id="ehx:EMIHUDRAFT_219460"/>
<dbReference type="Pfam" id="PF08785">
    <property type="entry name" value="Ku_PK_bind"/>
    <property type="match status" value="1"/>
</dbReference>
<accession>A0A0D3I4E9</accession>
<feature type="compositionally biased region" description="Low complexity" evidence="11">
    <location>
        <begin position="540"/>
        <end position="556"/>
    </location>
</feature>
<evidence type="ECO:0000313" key="13">
    <source>
        <dbReference type="EnsemblProtists" id="EOD06134"/>
    </source>
</evidence>
<evidence type="ECO:0000256" key="5">
    <source>
        <dbReference type="ARBA" id="ARBA00022806"/>
    </source>
</evidence>
<evidence type="ECO:0000256" key="6">
    <source>
        <dbReference type="ARBA" id="ARBA00022840"/>
    </source>
</evidence>
<keyword evidence="3" id="KW-0227">DNA damage</keyword>
<dbReference type="GO" id="GO:0016787">
    <property type="term" value="F:hydrolase activity"/>
    <property type="evidence" value="ECO:0007669"/>
    <property type="project" value="UniProtKB-KW"/>
</dbReference>
<feature type="domain" description="Ku" evidence="12">
    <location>
        <begin position="246"/>
        <end position="380"/>
    </location>
</feature>
<dbReference type="PANTHER" id="PTHR12604">
    <property type="entry name" value="KU AUTOANTIGEN DNA HELICASE"/>
    <property type="match status" value="1"/>
</dbReference>
<dbReference type="HOGENOM" id="CLU_479353_0_0_1"/>
<dbReference type="PaxDb" id="2903-EOD06134"/>
<dbReference type="InterPro" id="IPR036465">
    <property type="entry name" value="vWFA_dom_sf"/>
</dbReference>
<reference evidence="13" key="2">
    <citation type="submission" date="2024-10" db="UniProtKB">
        <authorList>
            <consortium name="EnsemblProtists"/>
        </authorList>
    </citation>
    <scope>IDENTIFICATION</scope>
</reference>
<evidence type="ECO:0000256" key="1">
    <source>
        <dbReference type="ARBA" id="ARBA00004123"/>
    </source>
</evidence>
<comment type="subcellular location">
    <subcellularLocation>
        <location evidence="1">Nucleus</location>
    </subcellularLocation>
</comment>
<dbReference type="GO" id="GO:0005524">
    <property type="term" value="F:ATP binding"/>
    <property type="evidence" value="ECO:0007669"/>
    <property type="project" value="UniProtKB-KW"/>
</dbReference>
<dbReference type="SUPFAM" id="SSF100939">
    <property type="entry name" value="SPOC domain-like"/>
    <property type="match status" value="1"/>
</dbReference>
<dbReference type="Gene3D" id="1.25.40.240">
    <property type="entry name" value="Ku, C-terminal domain"/>
    <property type="match status" value="1"/>
</dbReference>
<proteinExistence type="predicted"/>
<dbReference type="InterPro" id="IPR014893">
    <property type="entry name" value="Ku_PK_bind"/>
</dbReference>
<evidence type="ECO:0000313" key="14">
    <source>
        <dbReference type="Proteomes" id="UP000013827"/>
    </source>
</evidence>
<keyword evidence="4" id="KW-0378">Hydrolase</keyword>
<dbReference type="InterPro" id="IPR006164">
    <property type="entry name" value="DNA_bd_Ku70/Ku80"/>
</dbReference>
<protein>
    <recommendedName>
        <fullName evidence="12">Ku domain-containing protein</fullName>
    </recommendedName>
</protein>
<evidence type="ECO:0000259" key="12">
    <source>
        <dbReference type="SMART" id="SM00559"/>
    </source>
</evidence>
<dbReference type="EnsemblProtists" id="EOD06134">
    <property type="protein sequence ID" value="EOD06134"/>
    <property type="gene ID" value="EMIHUDRAFT_219460"/>
</dbReference>
<dbReference type="CDD" id="cd00594">
    <property type="entry name" value="KU"/>
    <property type="match status" value="1"/>
</dbReference>
<keyword evidence="10" id="KW-0539">Nucleus</keyword>
<dbReference type="GO" id="GO:0006303">
    <property type="term" value="P:double-strand break repair via nonhomologous end joining"/>
    <property type="evidence" value="ECO:0007669"/>
    <property type="project" value="InterPro"/>
</dbReference>
<evidence type="ECO:0000256" key="10">
    <source>
        <dbReference type="ARBA" id="ARBA00023242"/>
    </source>
</evidence>
<dbReference type="Pfam" id="PF03731">
    <property type="entry name" value="Ku_N"/>
    <property type="match status" value="1"/>
</dbReference>
<dbReference type="GO" id="GO:0004386">
    <property type="term" value="F:helicase activity"/>
    <property type="evidence" value="ECO:0007669"/>
    <property type="project" value="UniProtKB-KW"/>
</dbReference>
<keyword evidence="5" id="KW-0347">Helicase</keyword>
<keyword evidence="8" id="KW-0233">DNA recombination</keyword>
<feature type="region of interest" description="Disordered" evidence="11">
    <location>
        <begin position="539"/>
        <end position="569"/>
    </location>
</feature>
<dbReference type="RefSeq" id="XP_005758563.1">
    <property type="nucleotide sequence ID" value="XM_005758506.1"/>
</dbReference>
<sequence>MASKEALFIALDVSDSMRPHLDDVTGAVQRMLCDRIFHSKQDAVGLLKAGADATDNEVALQMGGYDHIAVVGSMGPVGMKRIENVGAIHAESGRADLIDAVVVAADAIARYVRKNKWSKRVLLVSDGATSRAELDEEQVADIASQLADNDIVLETWAALARLGARLDALGKPDKPKPFVAREWSEAKRVWSEPRAKATKSTAAYRGPLALGGSGGGFLPVRVWRKVAASNSAPVLFKSWVLKSDLDTQVRPNEMVAAYRYGRDVIPVAGALEENMRYGVPEKCLELHGFVPRASVPRHYLLGPSEVLVGDDAVAGADKAVQALCYVLDEERLLGIARYARSKGLAPRLAVLWPSASGCLHLNILPFSDEARISELEPQARALLRRPKDVLNPQHARLQQIVVHRALHKSEALPPPPPRLMVSTGESAVLLDAMAQMRSCLLSLFDKAGRPDDPAARKGFDCLRALRSACIKEDEPDKYNELLKSVKAQWLGESGDAAPSREPFWRVLCEDSALSAGLISSSENDDSSVSAAEARAFLRESSAPAPAAAPAAAASKPADGEEEDDYDDLE</sequence>
<evidence type="ECO:0000256" key="7">
    <source>
        <dbReference type="ARBA" id="ARBA00023125"/>
    </source>
</evidence>
<dbReference type="GO" id="GO:0003690">
    <property type="term" value="F:double-stranded DNA binding"/>
    <property type="evidence" value="ECO:0007669"/>
    <property type="project" value="TreeGrafter"/>
</dbReference>
<evidence type="ECO:0000256" key="3">
    <source>
        <dbReference type="ARBA" id="ARBA00022763"/>
    </source>
</evidence>
<dbReference type="Gene3D" id="3.40.50.410">
    <property type="entry name" value="von Willebrand factor, type A domain"/>
    <property type="match status" value="1"/>
</dbReference>
<reference evidence="14" key="1">
    <citation type="journal article" date="2013" name="Nature">
        <title>Pan genome of the phytoplankton Emiliania underpins its global distribution.</title>
        <authorList>
            <person name="Read B.A."/>
            <person name="Kegel J."/>
            <person name="Klute M.J."/>
            <person name="Kuo A."/>
            <person name="Lefebvre S.C."/>
            <person name="Maumus F."/>
            <person name="Mayer C."/>
            <person name="Miller J."/>
            <person name="Monier A."/>
            <person name="Salamov A."/>
            <person name="Young J."/>
            <person name="Aguilar M."/>
            <person name="Claverie J.M."/>
            <person name="Frickenhaus S."/>
            <person name="Gonzalez K."/>
            <person name="Herman E.K."/>
            <person name="Lin Y.C."/>
            <person name="Napier J."/>
            <person name="Ogata H."/>
            <person name="Sarno A.F."/>
            <person name="Shmutz J."/>
            <person name="Schroeder D."/>
            <person name="de Vargas C."/>
            <person name="Verret F."/>
            <person name="von Dassow P."/>
            <person name="Valentin K."/>
            <person name="Van de Peer Y."/>
            <person name="Wheeler G."/>
            <person name="Dacks J.B."/>
            <person name="Delwiche C.F."/>
            <person name="Dyhrman S.T."/>
            <person name="Glockner G."/>
            <person name="John U."/>
            <person name="Richards T."/>
            <person name="Worden A.Z."/>
            <person name="Zhang X."/>
            <person name="Grigoriev I.V."/>
            <person name="Allen A.E."/>
            <person name="Bidle K."/>
            <person name="Borodovsky M."/>
            <person name="Bowler C."/>
            <person name="Brownlee C."/>
            <person name="Cock J.M."/>
            <person name="Elias M."/>
            <person name="Gladyshev V.N."/>
            <person name="Groth M."/>
            <person name="Guda C."/>
            <person name="Hadaegh A."/>
            <person name="Iglesias-Rodriguez M.D."/>
            <person name="Jenkins J."/>
            <person name="Jones B.M."/>
            <person name="Lawson T."/>
            <person name="Leese F."/>
            <person name="Lindquist E."/>
            <person name="Lobanov A."/>
            <person name="Lomsadze A."/>
            <person name="Malik S.B."/>
            <person name="Marsh M.E."/>
            <person name="Mackinder L."/>
            <person name="Mock T."/>
            <person name="Mueller-Roeber B."/>
            <person name="Pagarete A."/>
            <person name="Parker M."/>
            <person name="Probert I."/>
            <person name="Quesneville H."/>
            <person name="Raines C."/>
            <person name="Rensing S.A."/>
            <person name="Riano-Pachon D.M."/>
            <person name="Richier S."/>
            <person name="Rokitta S."/>
            <person name="Shiraiwa Y."/>
            <person name="Soanes D.M."/>
            <person name="van der Giezen M."/>
            <person name="Wahlund T.M."/>
            <person name="Williams B."/>
            <person name="Wilson W."/>
            <person name="Wolfe G."/>
            <person name="Wurch L.L."/>
        </authorList>
    </citation>
    <scope>NUCLEOTIDE SEQUENCE</scope>
</reference>
<dbReference type="InterPro" id="IPR005161">
    <property type="entry name" value="Ku_N"/>
</dbReference>
<dbReference type="GO" id="GO:0006310">
    <property type="term" value="P:DNA recombination"/>
    <property type="evidence" value="ECO:0007669"/>
    <property type="project" value="UniProtKB-KW"/>
</dbReference>
<keyword evidence="7" id="KW-0238">DNA-binding</keyword>
<dbReference type="InterPro" id="IPR016194">
    <property type="entry name" value="SPOC-like_C_dom_sf"/>
</dbReference>
<keyword evidence="6" id="KW-0067">ATP-binding</keyword>
<evidence type="ECO:0000256" key="9">
    <source>
        <dbReference type="ARBA" id="ARBA00023204"/>
    </source>
</evidence>
<dbReference type="Pfam" id="PF02735">
    <property type="entry name" value="Ku"/>
    <property type="match status" value="1"/>
</dbReference>
<feature type="compositionally biased region" description="Acidic residues" evidence="11">
    <location>
        <begin position="559"/>
        <end position="569"/>
    </location>
</feature>
<dbReference type="SUPFAM" id="SSF101420">
    <property type="entry name" value="C-terminal domain of Ku80"/>
    <property type="match status" value="1"/>
</dbReference>
<organism evidence="13 14">
    <name type="scientific">Emiliania huxleyi (strain CCMP1516)</name>
    <dbReference type="NCBI Taxonomy" id="280463"/>
    <lineage>
        <taxon>Eukaryota</taxon>
        <taxon>Haptista</taxon>
        <taxon>Haptophyta</taxon>
        <taxon>Prymnesiophyceae</taxon>
        <taxon>Isochrysidales</taxon>
        <taxon>Noelaerhabdaceae</taxon>
        <taxon>Emiliania</taxon>
    </lineage>
</organism>